<proteinExistence type="inferred from homology"/>
<evidence type="ECO:0000256" key="2">
    <source>
        <dbReference type="HAMAP-Rule" id="MF_00984"/>
    </source>
</evidence>
<dbReference type="RefSeq" id="WP_324716356.1">
    <property type="nucleotide sequence ID" value="NZ_CP141615.1"/>
</dbReference>
<dbReference type="EMBL" id="CP141615">
    <property type="protein sequence ID" value="WRP17084.1"/>
    <property type="molecule type" value="Genomic_DNA"/>
</dbReference>
<keyword evidence="6" id="KW-1185">Reference proteome</keyword>
<organism evidence="5 6">
    <name type="scientific">Carboxydichorda subterranea</name>
    <dbReference type="NCBI Taxonomy" id="3109565"/>
    <lineage>
        <taxon>Bacteria</taxon>
        <taxon>Bacillati</taxon>
        <taxon>Bacillota</taxon>
        <taxon>Limnochordia</taxon>
        <taxon>Limnochordales</taxon>
        <taxon>Geochordaceae</taxon>
        <taxon>Carboxydichorda</taxon>
    </lineage>
</organism>
<sequence>MVNRIVLVGRAVKDAELRYTGAGAAVTRFRIAVDRPFTNQQGQRETDFIDVVCWRKLAETVGAYVRKGRLVGVDGRLQIRSYDDQNGIRRIAAEVVADRVAFLEPRPKGTDEGGPTPEAGDEFAGEGAEDLPAADETPF</sequence>
<dbReference type="NCBIfam" id="TIGR00621">
    <property type="entry name" value="ssb"/>
    <property type="match status" value="1"/>
</dbReference>
<dbReference type="PANTHER" id="PTHR10302:SF27">
    <property type="entry name" value="SINGLE-STRANDED DNA-BINDING PROTEIN"/>
    <property type="match status" value="1"/>
</dbReference>
<dbReference type="Gene3D" id="2.40.50.140">
    <property type="entry name" value="Nucleic acid-binding proteins"/>
    <property type="match status" value="1"/>
</dbReference>
<dbReference type="InterPro" id="IPR000424">
    <property type="entry name" value="Primosome_PriB/ssb"/>
</dbReference>
<dbReference type="Proteomes" id="UP001332192">
    <property type="component" value="Chromosome"/>
</dbReference>
<dbReference type="InterPro" id="IPR011344">
    <property type="entry name" value="ssDNA-bd"/>
</dbReference>
<dbReference type="PROSITE" id="PS50935">
    <property type="entry name" value="SSB"/>
    <property type="match status" value="1"/>
</dbReference>
<gene>
    <name evidence="5" type="primary">ssb</name>
    <name evidence="5" type="ORF">U7230_13495</name>
</gene>
<dbReference type="HAMAP" id="MF_00984">
    <property type="entry name" value="SSB"/>
    <property type="match status" value="1"/>
</dbReference>
<name>A0ABZ1BWN1_9FIRM</name>
<dbReference type="PANTHER" id="PTHR10302">
    <property type="entry name" value="SINGLE-STRANDED DNA-BINDING PROTEIN"/>
    <property type="match status" value="1"/>
</dbReference>
<reference evidence="5 6" key="1">
    <citation type="journal article" date="2024" name="Front. Microbiol.">
        <title>Novel thermophilic genera Geochorda gen. nov. and Carboxydochorda gen. nov. from the deep terrestrial subsurface reveal the ecophysiological diversity in the class Limnochordia.</title>
        <authorList>
            <person name="Karnachuk O.V."/>
            <person name="Lukina A.P."/>
            <person name="Avakyan M.R."/>
            <person name="Kadnikov V.V."/>
            <person name="Begmatov S."/>
            <person name="Beletsky A.V."/>
            <person name="Vlasova K.G."/>
            <person name="Novikov A.A."/>
            <person name="Shcherbakova V.A."/>
            <person name="Mardanov A.V."/>
            <person name="Ravin N.V."/>
        </authorList>
    </citation>
    <scope>NUCLEOTIDE SEQUENCE [LARGE SCALE GENOMIC DNA]</scope>
    <source>
        <strain evidence="5 6">L945</strain>
    </source>
</reference>
<feature type="region of interest" description="Disordered" evidence="4">
    <location>
        <begin position="103"/>
        <end position="139"/>
    </location>
</feature>
<evidence type="ECO:0000313" key="5">
    <source>
        <dbReference type="EMBL" id="WRP17084.1"/>
    </source>
</evidence>
<evidence type="ECO:0000256" key="4">
    <source>
        <dbReference type="SAM" id="MobiDB-lite"/>
    </source>
</evidence>
<dbReference type="PIRSF" id="PIRSF002070">
    <property type="entry name" value="SSB"/>
    <property type="match status" value="1"/>
</dbReference>
<evidence type="ECO:0000313" key="6">
    <source>
        <dbReference type="Proteomes" id="UP001332192"/>
    </source>
</evidence>
<feature type="compositionally biased region" description="Acidic residues" evidence="4">
    <location>
        <begin position="119"/>
        <end position="139"/>
    </location>
</feature>
<dbReference type="Pfam" id="PF00436">
    <property type="entry name" value="SSB"/>
    <property type="match status" value="1"/>
</dbReference>
<evidence type="ECO:0000256" key="3">
    <source>
        <dbReference type="PIRNR" id="PIRNR002070"/>
    </source>
</evidence>
<protein>
    <recommendedName>
        <fullName evidence="2 3">Single-stranded DNA-binding protein</fullName>
        <shortName evidence="2">SSB</shortName>
    </recommendedName>
</protein>
<comment type="caution">
    <text evidence="2">Lacks conserved residue(s) required for the propagation of feature annotation.</text>
</comment>
<accession>A0ABZ1BWN1</accession>
<dbReference type="CDD" id="cd04496">
    <property type="entry name" value="SSB_OBF"/>
    <property type="match status" value="1"/>
</dbReference>
<dbReference type="SUPFAM" id="SSF50249">
    <property type="entry name" value="Nucleic acid-binding proteins"/>
    <property type="match status" value="1"/>
</dbReference>
<dbReference type="GO" id="GO:0003677">
    <property type="term" value="F:DNA binding"/>
    <property type="evidence" value="ECO:0007669"/>
    <property type="project" value="UniProtKB-KW"/>
</dbReference>
<dbReference type="InterPro" id="IPR012340">
    <property type="entry name" value="NA-bd_OB-fold"/>
</dbReference>
<evidence type="ECO:0000256" key="1">
    <source>
        <dbReference type="ARBA" id="ARBA00023125"/>
    </source>
</evidence>
<comment type="subunit">
    <text evidence="2">Homotetramer.</text>
</comment>
<keyword evidence="1 2" id="KW-0238">DNA-binding</keyword>